<keyword evidence="4" id="KW-1185">Reference proteome</keyword>
<dbReference type="SUPFAM" id="SSF143011">
    <property type="entry name" value="RelE-like"/>
    <property type="match status" value="1"/>
</dbReference>
<evidence type="ECO:0000313" key="4">
    <source>
        <dbReference type="Proteomes" id="UP000014158"/>
    </source>
</evidence>
<dbReference type="AlphaFoldDB" id="R2RDS0"/>
<gene>
    <name evidence="2" type="ORF">I590_00690</name>
    <name evidence="1" type="ORF">UAK_03949</name>
</gene>
<accession>R2RDS0</accession>
<dbReference type="EMBL" id="AJAL01000021">
    <property type="protein sequence ID" value="EOH74129.1"/>
    <property type="molecule type" value="Genomic_DNA"/>
</dbReference>
<dbReference type="OrthoDB" id="9805098at2"/>
<comment type="caution">
    <text evidence="1">The sequence shown here is derived from an EMBL/GenBank/DDBJ whole genome shotgun (WGS) entry which is preliminary data.</text>
</comment>
<sequence length="78" mass="9175">MKQVIFKKQPLKFLQKLDVKTKQRIINAIYSLPDGDVKPLRGYHPYKRLRIGPYRVIFDESGCIYTIMKIGSRGDVYK</sequence>
<dbReference type="RefSeq" id="WP_010747112.1">
    <property type="nucleotide sequence ID" value="NZ_ASWF01000001.1"/>
</dbReference>
<dbReference type="PATRIC" id="fig|1158602.3.peg.3952"/>
<dbReference type="HOGENOM" id="CLU_155761_6_0_9"/>
<reference evidence="1 3" key="1">
    <citation type="submission" date="2013-02" db="EMBL/GenBank/DDBJ databases">
        <title>The Genome Sequence of Enterococcus raffinosus ATCC_49464.</title>
        <authorList>
            <consortium name="The Broad Institute Genome Sequencing Platform"/>
            <consortium name="The Broad Institute Genome Sequencing Center for Infectious Disease"/>
            <person name="Earl A.M."/>
            <person name="Gilmore M.S."/>
            <person name="Lebreton F."/>
            <person name="Walker B."/>
            <person name="Young S.K."/>
            <person name="Zeng Q."/>
            <person name="Gargeya S."/>
            <person name="Fitzgerald M."/>
            <person name="Haas B."/>
            <person name="Abouelleil A."/>
            <person name="Alvarado L."/>
            <person name="Arachchi H.M."/>
            <person name="Berlin A.M."/>
            <person name="Chapman S.B."/>
            <person name="Dewar J."/>
            <person name="Goldberg J."/>
            <person name="Griggs A."/>
            <person name="Gujja S."/>
            <person name="Hansen M."/>
            <person name="Howarth C."/>
            <person name="Imamovic A."/>
            <person name="Larimer J."/>
            <person name="McCowan C."/>
            <person name="Murphy C."/>
            <person name="Neiman D."/>
            <person name="Pearson M."/>
            <person name="Priest M."/>
            <person name="Roberts A."/>
            <person name="Saif S."/>
            <person name="Shea T."/>
            <person name="Sisk P."/>
            <person name="Sykes S."/>
            <person name="Wortman J."/>
            <person name="Nusbaum C."/>
            <person name="Birren B."/>
        </authorList>
    </citation>
    <scope>NUCLEOTIDE SEQUENCE [LARGE SCALE GENOMIC DNA]</scope>
    <source>
        <strain evidence="1 3">ATCC 49464</strain>
    </source>
</reference>
<evidence type="ECO:0000313" key="2">
    <source>
        <dbReference type="EMBL" id="EOT82265.1"/>
    </source>
</evidence>
<dbReference type="EMBL" id="ASWF01000001">
    <property type="protein sequence ID" value="EOT82265.1"/>
    <property type="molecule type" value="Genomic_DNA"/>
</dbReference>
<dbReference type="Proteomes" id="UP000014158">
    <property type="component" value="Unassembled WGS sequence"/>
</dbReference>
<dbReference type="eggNOG" id="COG2026">
    <property type="taxonomic scope" value="Bacteria"/>
</dbReference>
<dbReference type="InterPro" id="IPR035093">
    <property type="entry name" value="RelE/ParE_toxin_dom_sf"/>
</dbReference>
<evidence type="ECO:0000313" key="1">
    <source>
        <dbReference type="EMBL" id="EOH74129.1"/>
    </source>
</evidence>
<dbReference type="Proteomes" id="UP000013877">
    <property type="component" value="Unassembled WGS sequence"/>
</dbReference>
<reference evidence="2 4" key="2">
    <citation type="submission" date="2013-03" db="EMBL/GenBank/DDBJ databases">
        <title>The Genome Sequence of Enterococcus raffinosus ATCC_49464 (PacBio/Illumina hybrid assembly).</title>
        <authorList>
            <consortium name="The Broad Institute Genomics Platform"/>
            <consortium name="The Broad Institute Genome Sequencing Center for Infectious Disease"/>
            <person name="Earl A."/>
            <person name="Russ C."/>
            <person name="Gilmore M."/>
            <person name="Surin D."/>
            <person name="Walker B."/>
            <person name="Young S."/>
            <person name="Zeng Q."/>
            <person name="Gargeya S."/>
            <person name="Fitzgerald M."/>
            <person name="Haas B."/>
            <person name="Abouelleil A."/>
            <person name="Allen A.W."/>
            <person name="Alvarado L."/>
            <person name="Arachchi H.M."/>
            <person name="Berlin A.M."/>
            <person name="Chapman S.B."/>
            <person name="Gainer-Dewar J."/>
            <person name="Goldberg J."/>
            <person name="Griggs A."/>
            <person name="Gujja S."/>
            <person name="Hansen M."/>
            <person name="Howarth C."/>
            <person name="Imamovic A."/>
            <person name="Ireland A."/>
            <person name="Larimer J."/>
            <person name="McCowan C."/>
            <person name="Murphy C."/>
            <person name="Pearson M."/>
            <person name="Poon T.W."/>
            <person name="Priest M."/>
            <person name="Roberts A."/>
            <person name="Saif S."/>
            <person name="Shea T."/>
            <person name="Sisk P."/>
            <person name="Sykes S."/>
            <person name="Wortman J."/>
            <person name="Nusbaum C."/>
            <person name="Birren B."/>
        </authorList>
    </citation>
    <scope>NUCLEOTIDE SEQUENCE [LARGE SCALE GENOMIC DNA]</scope>
    <source>
        <strain evidence="2 4">ATCC 49464</strain>
    </source>
</reference>
<organism evidence="1 3">
    <name type="scientific">Enterococcus raffinosus ATCC 49464</name>
    <dbReference type="NCBI Taxonomy" id="1158602"/>
    <lineage>
        <taxon>Bacteria</taxon>
        <taxon>Bacillati</taxon>
        <taxon>Bacillota</taxon>
        <taxon>Bacilli</taxon>
        <taxon>Lactobacillales</taxon>
        <taxon>Enterococcaceae</taxon>
        <taxon>Enterococcus</taxon>
    </lineage>
</organism>
<protein>
    <recommendedName>
        <fullName evidence="5">RelE/StbE family addiction module toxin</fullName>
    </recommendedName>
</protein>
<evidence type="ECO:0008006" key="5">
    <source>
        <dbReference type="Google" id="ProtNLM"/>
    </source>
</evidence>
<name>R2RDS0_9ENTE</name>
<evidence type="ECO:0000313" key="3">
    <source>
        <dbReference type="Proteomes" id="UP000013877"/>
    </source>
</evidence>
<proteinExistence type="predicted"/>
<dbReference type="Gene3D" id="3.30.2310.20">
    <property type="entry name" value="RelE-like"/>
    <property type="match status" value="1"/>
</dbReference>